<name>A0A7J3VUC1_CALS0</name>
<dbReference type="EMBL" id="DRXH01000159">
    <property type="protein sequence ID" value="HHM44556.1"/>
    <property type="molecule type" value="Genomic_DNA"/>
</dbReference>
<reference evidence="1" key="1">
    <citation type="journal article" date="2020" name="mSystems">
        <title>Genome- and Community-Level Interaction Insights into Carbon Utilization and Element Cycling Functions of Hydrothermarchaeota in Hydrothermal Sediment.</title>
        <authorList>
            <person name="Zhou Z."/>
            <person name="Liu Y."/>
            <person name="Xu W."/>
            <person name="Pan J."/>
            <person name="Luo Z.H."/>
            <person name="Li M."/>
        </authorList>
    </citation>
    <scope>NUCLEOTIDE SEQUENCE [LARGE SCALE GENOMIC DNA]</scope>
    <source>
        <strain evidence="1">SpSt-1074</strain>
    </source>
</reference>
<evidence type="ECO:0008006" key="2">
    <source>
        <dbReference type="Google" id="ProtNLM"/>
    </source>
</evidence>
<accession>A0A7J3VUC1</accession>
<dbReference type="AlphaFoldDB" id="A0A7J3VUC1"/>
<evidence type="ECO:0000313" key="1">
    <source>
        <dbReference type="EMBL" id="HHM44556.1"/>
    </source>
</evidence>
<gene>
    <name evidence="1" type="ORF">ENM31_04595</name>
</gene>
<comment type="caution">
    <text evidence="1">The sequence shown here is derived from an EMBL/GenBank/DDBJ whole genome shotgun (WGS) entry which is preliminary data.</text>
</comment>
<organism evidence="1">
    <name type="scientific">Caldiarchaeum subterraneum</name>
    <dbReference type="NCBI Taxonomy" id="311458"/>
    <lineage>
        <taxon>Archaea</taxon>
        <taxon>Nitrososphaerota</taxon>
        <taxon>Candidatus Caldarchaeales</taxon>
        <taxon>Candidatus Caldarchaeaceae</taxon>
        <taxon>Candidatus Caldarchaeum</taxon>
    </lineage>
</organism>
<protein>
    <recommendedName>
        <fullName evidence="2">DUF3168 domain-containing protein</fullName>
    </recommendedName>
</protein>
<proteinExistence type="predicted"/>
<sequence>MKPLSSVLEKLVEEVSKALGFRAGVGWSPSAKVPAATIQMRSCEITPLDINVSKHLVDMSLQVDLWDASPLARDRAADSLIQHFENERGRIAEELGLCGLRFEAVADVDDEHAFRKMLLLRLRMVG</sequence>